<dbReference type="InterPro" id="IPR045729">
    <property type="entry name" value="DUF6083"/>
</dbReference>
<gene>
    <name evidence="2" type="ORF">DN051_06770</name>
</gene>
<keyword evidence="3" id="KW-1185">Reference proteome</keyword>
<dbReference type="KEGG" id="scad:DN051_06770"/>
<organism evidence="2 3">
    <name type="scientific">Streptomyces cadmiisoli</name>
    <dbReference type="NCBI Taxonomy" id="2184053"/>
    <lineage>
        <taxon>Bacteria</taxon>
        <taxon>Bacillati</taxon>
        <taxon>Actinomycetota</taxon>
        <taxon>Actinomycetes</taxon>
        <taxon>Kitasatosporales</taxon>
        <taxon>Streptomycetaceae</taxon>
        <taxon>Streptomyces</taxon>
        <taxon>Streptomyces aurantiacus group</taxon>
    </lineage>
</organism>
<sequence>MRSSSTPWHWDGSPAVAHPRRSLRVEHDSPSRLLRCAQRDRCRKCGNPIEWYERSFARPVCLDPQEVPAVKVPAAHRWHVSSGVAHPAGDGRAWCRLAHAHVCPARDAVPEAPALIGLRRVLALNTRRLIDSGAFTPGTSPSRPTAQPDVCRPARPVVQLLYVRYLAAHPVDDIQCVAQTRRRDRCTQMLLRTGETRVGVWTLVPATASQGQLALPSEVMAVYDLTALPYAEQLRWRMQRCSAHAATPSAADLALADWEPFDPMRHHAHIHNRLPNHVRRPRRNHHQHGTGTP</sequence>
<evidence type="ECO:0000256" key="1">
    <source>
        <dbReference type="SAM" id="MobiDB-lite"/>
    </source>
</evidence>
<dbReference type="Pfam" id="PF19561">
    <property type="entry name" value="DUF6083"/>
    <property type="match status" value="1"/>
</dbReference>
<dbReference type="EMBL" id="CP030073">
    <property type="protein sequence ID" value="AWW36376.1"/>
    <property type="molecule type" value="Genomic_DNA"/>
</dbReference>
<evidence type="ECO:0000313" key="2">
    <source>
        <dbReference type="EMBL" id="AWW36376.1"/>
    </source>
</evidence>
<name>A0A2Z4IUY3_9ACTN</name>
<feature type="region of interest" description="Disordered" evidence="1">
    <location>
        <begin position="271"/>
        <end position="293"/>
    </location>
</feature>
<dbReference type="Proteomes" id="UP000249616">
    <property type="component" value="Chromosome"/>
</dbReference>
<reference evidence="2 3" key="1">
    <citation type="journal article" date="2019" name="Int. J. Syst. Evol. Microbiol.">
        <title>Streptomyces cadmiisoli sp. nov., a novel actinomycete isolated from cadmium-contaminated soil.</title>
        <authorList>
            <person name="Li K."/>
            <person name="Tang X."/>
            <person name="Zhao J."/>
            <person name="Guo Y."/>
            <person name="Tang Y."/>
            <person name="Gao J."/>
        </authorList>
    </citation>
    <scope>NUCLEOTIDE SEQUENCE [LARGE SCALE GENOMIC DNA]</scope>
    <source>
        <strain evidence="2 3">ZFG47</strain>
    </source>
</reference>
<protein>
    <submittedName>
        <fullName evidence="2">Uncharacterized protein</fullName>
    </submittedName>
</protein>
<dbReference type="AlphaFoldDB" id="A0A2Z4IUY3"/>
<proteinExistence type="predicted"/>
<accession>A0A2Z4IUY3</accession>
<evidence type="ECO:0000313" key="3">
    <source>
        <dbReference type="Proteomes" id="UP000249616"/>
    </source>
</evidence>